<gene>
    <name evidence="2" type="ORF">N7517_010845</name>
</gene>
<name>A0A9W9R9V6_9EURO</name>
<evidence type="ECO:0000313" key="3">
    <source>
        <dbReference type="Proteomes" id="UP001147752"/>
    </source>
</evidence>
<dbReference type="Proteomes" id="UP001147752">
    <property type="component" value="Unassembled WGS sequence"/>
</dbReference>
<reference evidence="2" key="1">
    <citation type="submission" date="2022-12" db="EMBL/GenBank/DDBJ databases">
        <authorList>
            <person name="Petersen C."/>
        </authorList>
    </citation>
    <scope>NUCLEOTIDE SEQUENCE</scope>
    <source>
        <strain evidence="2">IBT 3081</strain>
    </source>
</reference>
<dbReference type="GeneID" id="81467751"/>
<keyword evidence="3" id="KW-1185">Reference proteome</keyword>
<evidence type="ECO:0000256" key="1">
    <source>
        <dbReference type="SAM" id="MobiDB-lite"/>
    </source>
</evidence>
<sequence>MEKLPAGATREGGQETPKIPIPIPVPVKVDLPANSTWTSEATHLELSTYFDPQKPNISRDFGLDGLQPIIRDTESDIFLLQDASRNFYQWSSWDGDMWHLVDLKDIQEAAYAIMRDSGILRKTQVWNLDRLEERI</sequence>
<evidence type="ECO:0000313" key="2">
    <source>
        <dbReference type="EMBL" id="KAJ5356236.1"/>
    </source>
</evidence>
<organism evidence="2 3">
    <name type="scientific">Penicillium concentricum</name>
    <dbReference type="NCBI Taxonomy" id="293559"/>
    <lineage>
        <taxon>Eukaryota</taxon>
        <taxon>Fungi</taxon>
        <taxon>Dikarya</taxon>
        <taxon>Ascomycota</taxon>
        <taxon>Pezizomycotina</taxon>
        <taxon>Eurotiomycetes</taxon>
        <taxon>Eurotiomycetidae</taxon>
        <taxon>Eurotiales</taxon>
        <taxon>Aspergillaceae</taxon>
        <taxon>Penicillium</taxon>
    </lineage>
</organism>
<dbReference type="EMBL" id="JAPZBT010000006">
    <property type="protein sequence ID" value="KAJ5356236.1"/>
    <property type="molecule type" value="Genomic_DNA"/>
</dbReference>
<reference evidence="2" key="2">
    <citation type="journal article" date="2023" name="IMA Fungus">
        <title>Comparative genomic study of the Penicillium genus elucidates a diverse pangenome and 15 lateral gene transfer events.</title>
        <authorList>
            <person name="Petersen C."/>
            <person name="Sorensen T."/>
            <person name="Nielsen M.R."/>
            <person name="Sondergaard T.E."/>
            <person name="Sorensen J.L."/>
            <person name="Fitzpatrick D.A."/>
            <person name="Frisvad J.C."/>
            <person name="Nielsen K.L."/>
        </authorList>
    </citation>
    <scope>NUCLEOTIDE SEQUENCE</scope>
    <source>
        <strain evidence="2">IBT 3081</strain>
    </source>
</reference>
<feature type="region of interest" description="Disordered" evidence="1">
    <location>
        <begin position="1"/>
        <end position="21"/>
    </location>
</feature>
<accession>A0A9W9R9V6</accession>
<dbReference type="OrthoDB" id="5055014at2759"/>
<dbReference type="AlphaFoldDB" id="A0A9W9R9V6"/>
<proteinExistence type="predicted"/>
<comment type="caution">
    <text evidence="2">The sequence shown here is derived from an EMBL/GenBank/DDBJ whole genome shotgun (WGS) entry which is preliminary data.</text>
</comment>
<protein>
    <submittedName>
        <fullName evidence="2">Uncharacterized protein</fullName>
    </submittedName>
</protein>
<dbReference type="RefSeq" id="XP_056574383.1">
    <property type="nucleotide sequence ID" value="XM_056728568.1"/>
</dbReference>